<name>A0A1D1YKA3_9ARAE</name>
<dbReference type="AlphaFoldDB" id="A0A1D1YKA3"/>
<sequence>MQNEAFVQVESIITHSQKIEHDLQKMGLKTKHHEDNMRLLKTQINKIDESILDLQVILGKYHSSTVGEELHRATHQQTEQETVECILKQDKTAAAIVCSMKNHHAMLLSRLPITKDVLGIVATLGKVNDDNFSRLLAEYMGLETMLAIVCKTYGCVKALEEYDKYGSIDKNAGFHGLGPSIGRILNGRFLVICLENLRPYIGEFVADDPQRRLDLLKPRLPSGECPPGFLGFAVNMIYLDPKYLSCITANGHGLRETLFYGLLSHLQVYKTRAEMQLAMPSISDGAISLDGGIMKRTGLFSLGDREEVEVRFPINSGISNVPVNILETEEELKVLQWKKERLVEDMQREEALLNHAKILFSIKRQELLQHLTDSSRYMAQAQVQTGQN</sequence>
<dbReference type="EMBL" id="GDJX01012875">
    <property type="protein sequence ID" value="JAT55061.1"/>
    <property type="molecule type" value="Transcribed_RNA"/>
</dbReference>
<organism evidence="2">
    <name type="scientific">Anthurium amnicola</name>
    <dbReference type="NCBI Taxonomy" id="1678845"/>
    <lineage>
        <taxon>Eukaryota</taxon>
        <taxon>Viridiplantae</taxon>
        <taxon>Streptophyta</taxon>
        <taxon>Embryophyta</taxon>
        <taxon>Tracheophyta</taxon>
        <taxon>Spermatophyta</taxon>
        <taxon>Magnoliopsida</taxon>
        <taxon>Liliopsida</taxon>
        <taxon>Araceae</taxon>
        <taxon>Pothoideae</taxon>
        <taxon>Potheae</taxon>
        <taxon>Anthurium</taxon>
    </lineage>
</organism>
<feature type="coiled-coil region" evidence="1">
    <location>
        <begin position="325"/>
        <end position="352"/>
    </location>
</feature>
<dbReference type="PANTHER" id="PTHR33566:SF6">
    <property type="entry name" value="PROTEIN DEFECTIVE IN MERISTEM SILENCING 3"/>
    <property type="match status" value="1"/>
</dbReference>
<evidence type="ECO:0000313" key="2">
    <source>
        <dbReference type="EMBL" id="JAT55061.1"/>
    </source>
</evidence>
<proteinExistence type="predicted"/>
<keyword evidence="1" id="KW-0175">Coiled coil</keyword>
<accession>A0A1D1YKA3</accession>
<reference evidence="2" key="1">
    <citation type="submission" date="2015-07" db="EMBL/GenBank/DDBJ databases">
        <title>Transcriptome Assembly of Anthurium amnicola.</title>
        <authorList>
            <person name="Suzuki J."/>
        </authorList>
    </citation>
    <scope>NUCLEOTIDE SEQUENCE</scope>
</reference>
<protein>
    <submittedName>
        <fullName evidence="2">ATP synthase subunit alpha</fullName>
    </submittedName>
</protein>
<dbReference type="PANTHER" id="PTHR33566">
    <property type="entry name" value="EN/SPM-LIKE TRANSPOSON-RELATED"/>
    <property type="match status" value="1"/>
</dbReference>
<gene>
    <name evidence="2" type="primary">atpA_43</name>
    <name evidence="2" type="ORF">g.64979</name>
</gene>
<evidence type="ECO:0000256" key="1">
    <source>
        <dbReference type="SAM" id="Coils"/>
    </source>
</evidence>